<dbReference type="InterPro" id="IPR012349">
    <property type="entry name" value="Split_barrel_FMN-bd"/>
</dbReference>
<name>A0ABR1T380_9PEZI</name>
<dbReference type="RefSeq" id="XP_066708442.1">
    <property type="nucleotide sequence ID" value="XM_066865313.1"/>
</dbReference>
<dbReference type="SMART" id="SM00903">
    <property type="entry name" value="Flavin_Reduct"/>
    <property type="match status" value="1"/>
</dbReference>
<dbReference type="Gene3D" id="2.30.110.10">
    <property type="entry name" value="Electron Transport, Fmn-binding Protein, Chain A"/>
    <property type="match status" value="1"/>
</dbReference>
<protein>
    <recommendedName>
        <fullName evidence="2">Flavin reductase like domain-containing protein</fullName>
    </recommendedName>
</protein>
<dbReference type="Pfam" id="PF01613">
    <property type="entry name" value="Flavin_Reduct"/>
    <property type="match status" value="1"/>
</dbReference>
<sequence>MFYEPGKTPHNLPFDPFKACVVPRPIGWISTVSPDGASHNLAPYSQFNNLTFDPPYVMFSANQVSPTERKDTVRNAEATGKFGWSLATWALRDSVAATAEQVAYGVDEFERAGLEKVFSTSLPGDTAANGEGINPVPLVAASPVRFECVYHTTLRLPGNPPVGSVDVVIGRVVGVHIADDVLTDGRLDVRKTQPIARCGYYEYAVIRETFEMTVPGLSEALHAGLEGSTQRFEALGKKKKSEEPEEKHGDVSKTA</sequence>
<evidence type="ECO:0000313" key="3">
    <source>
        <dbReference type="EMBL" id="KAK8040897.1"/>
    </source>
</evidence>
<keyword evidence="4" id="KW-1185">Reference proteome</keyword>
<feature type="domain" description="Flavin reductase like" evidence="2">
    <location>
        <begin position="19"/>
        <end position="189"/>
    </location>
</feature>
<evidence type="ECO:0000256" key="1">
    <source>
        <dbReference type="SAM" id="MobiDB-lite"/>
    </source>
</evidence>
<dbReference type="PANTHER" id="PTHR43812:SF2">
    <property type="entry name" value="FLAVIN REDUCTASE LIKE DOMAIN-CONTAINING PROTEIN"/>
    <property type="match status" value="1"/>
</dbReference>
<evidence type="ECO:0000313" key="4">
    <source>
        <dbReference type="Proteomes" id="UP001480595"/>
    </source>
</evidence>
<dbReference type="Proteomes" id="UP001480595">
    <property type="component" value="Unassembled WGS sequence"/>
</dbReference>
<accession>A0ABR1T380</accession>
<gene>
    <name evidence="3" type="ORF">PG994_013904</name>
</gene>
<evidence type="ECO:0000259" key="2">
    <source>
        <dbReference type="SMART" id="SM00903"/>
    </source>
</evidence>
<feature type="compositionally biased region" description="Basic and acidic residues" evidence="1">
    <location>
        <begin position="234"/>
        <end position="255"/>
    </location>
</feature>
<dbReference type="SUPFAM" id="SSF50475">
    <property type="entry name" value="FMN-binding split barrel"/>
    <property type="match status" value="1"/>
</dbReference>
<organism evidence="3 4">
    <name type="scientific">Apiospora phragmitis</name>
    <dbReference type="NCBI Taxonomy" id="2905665"/>
    <lineage>
        <taxon>Eukaryota</taxon>
        <taxon>Fungi</taxon>
        <taxon>Dikarya</taxon>
        <taxon>Ascomycota</taxon>
        <taxon>Pezizomycotina</taxon>
        <taxon>Sordariomycetes</taxon>
        <taxon>Xylariomycetidae</taxon>
        <taxon>Amphisphaeriales</taxon>
        <taxon>Apiosporaceae</taxon>
        <taxon>Apiospora</taxon>
    </lineage>
</organism>
<dbReference type="InterPro" id="IPR002563">
    <property type="entry name" value="Flavin_Rdtase-like_dom"/>
</dbReference>
<dbReference type="EMBL" id="JAQQWL010000015">
    <property type="protein sequence ID" value="KAK8040897.1"/>
    <property type="molecule type" value="Genomic_DNA"/>
</dbReference>
<feature type="region of interest" description="Disordered" evidence="1">
    <location>
        <begin position="232"/>
        <end position="255"/>
    </location>
</feature>
<dbReference type="GeneID" id="92098376"/>
<comment type="caution">
    <text evidence="3">The sequence shown here is derived from an EMBL/GenBank/DDBJ whole genome shotgun (WGS) entry which is preliminary data.</text>
</comment>
<proteinExistence type="predicted"/>
<reference evidence="3 4" key="1">
    <citation type="submission" date="2023-01" db="EMBL/GenBank/DDBJ databases">
        <title>Analysis of 21 Apiospora genomes using comparative genomics revels a genus with tremendous synthesis potential of carbohydrate active enzymes and secondary metabolites.</title>
        <authorList>
            <person name="Sorensen T."/>
        </authorList>
    </citation>
    <scope>NUCLEOTIDE SEQUENCE [LARGE SCALE GENOMIC DNA]</scope>
    <source>
        <strain evidence="3 4">CBS 135458</strain>
    </source>
</reference>
<dbReference type="PANTHER" id="PTHR43812">
    <property type="entry name" value="BLR2425 PROTEIN"/>
    <property type="match status" value="1"/>
</dbReference>